<feature type="transmembrane region" description="Helical" evidence="21">
    <location>
        <begin position="999"/>
        <end position="1016"/>
    </location>
</feature>
<keyword evidence="13 21" id="KW-1133">Transmembrane helix</keyword>
<dbReference type="Pfam" id="PF13246">
    <property type="entry name" value="Cation_ATPase"/>
    <property type="match status" value="1"/>
</dbReference>
<dbReference type="SFLD" id="SFLDG00002">
    <property type="entry name" value="C1.7:_P-type_atpase_like"/>
    <property type="match status" value="1"/>
</dbReference>
<feature type="transmembrane region" description="Helical" evidence="21">
    <location>
        <begin position="931"/>
        <end position="953"/>
    </location>
</feature>
<evidence type="ECO:0000256" key="7">
    <source>
        <dbReference type="ARBA" id="ARBA00022723"/>
    </source>
</evidence>
<dbReference type="NCBIfam" id="TIGR01494">
    <property type="entry name" value="ATPase_P-type"/>
    <property type="match status" value="2"/>
</dbReference>
<dbReference type="InterPro" id="IPR006544">
    <property type="entry name" value="P-type_TPase_V"/>
</dbReference>
<evidence type="ECO:0000256" key="15">
    <source>
        <dbReference type="ARBA" id="ARBA00051385"/>
    </source>
</evidence>
<feature type="domain" description="P5B-type ATPase N-terminal" evidence="23">
    <location>
        <begin position="13"/>
        <end position="121"/>
    </location>
</feature>
<dbReference type="GO" id="GO:0016887">
    <property type="term" value="F:ATP hydrolysis activity"/>
    <property type="evidence" value="ECO:0007669"/>
    <property type="project" value="InterPro"/>
</dbReference>
<evidence type="ECO:0000256" key="14">
    <source>
        <dbReference type="ARBA" id="ARBA00023136"/>
    </source>
</evidence>
<comment type="function">
    <text evidence="16">ATP-driven pump involved in endocytosis-dependent polyamine transport. Uses ATP as an energy source to transfer polyamine precursor putrescine from the endosomal compartment to the cytosol.</text>
</comment>
<name>A0A673YK59_SALTR</name>
<evidence type="ECO:0000256" key="19">
    <source>
        <dbReference type="ARBA" id="ARBA00076813"/>
    </source>
</evidence>
<dbReference type="PRINTS" id="PR00119">
    <property type="entry name" value="CATATPASE"/>
</dbReference>
<dbReference type="GO" id="GO:0031902">
    <property type="term" value="C:late endosome membrane"/>
    <property type="evidence" value="ECO:0007669"/>
    <property type="project" value="UniProtKB-SubCell"/>
</dbReference>
<feature type="transmembrane region" description="Helical" evidence="21">
    <location>
        <begin position="176"/>
        <end position="197"/>
    </location>
</feature>
<dbReference type="Pfam" id="PF00122">
    <property type="entry name" value="E1-E2_ATPase"/>
    <property type="match status" value="1"/>
</dbReference>
<feature type="transmembrane region" description="Helical" evidence="21">
    <location>
        <begin position="1052"/>
        <end position="1076"/>
    </location>
</feature>
<keyword evidence="7" id="KW-0479">Metal-binding</keyword>
<evidence type="ECO:0000256" key="4">
    <source>
        <dbReference type="ARBA" id="ARBA00006000"/>
    </source>
</evidence>
<dbReference type="GO" id="GO:0055038">
    <property type="term" value="C:recycling endosome membrane"/>
    <property type="evidence" value="ECO:0007669"/>
    <property type="project" value="UniProtKB-SubCell"/>
</dbReference>
<protein>
    <recommendedName>
        <fullName evidence="18">Polyamine-transporting ATPase 13A3</fullName>
        <ecNumber evidence="17">7.6.2.16</ecNumber>
    </recommendedName>
    <alternativeName>
        <fullName evidence="19">Putrescine transporting ATPase</fullName>
    </alternativeName>
</protein>
<feature type="domain" description="P-type ATPase A" evidence="22">
    <location>
        <begin position="221"/>
        <end position="337"/>
    </location>
</feature>
<gene>
    <name evidence="24" type="primary">ATP13A3</name>
    <name evidence="24" type="synonym">LOC115151712</name>
</gene>
<keyword evidence="11" id="KW-0460">Magnesium</keyword>
<dbReference type="InterPro" id="IPR001757">
    <property type="entry name" value="P_typ_ATPase"/>
</dbReference>
<dbReference type="FunFam" id="1.20.1110.10:FF:000026">
    <property type="entry name" value="Cation-transporting ATPase"/>
    <property type="match status" value="1"/>
</dbReference>
<dbReference type="GO" id="GO:0019829">
    <property type="term" value="F:ATPase-coupled monoatomic cation transmembrane transporter activity"/>
    <property type="evidence" value="ECO:0007669"/>
    <property type="project" value="InterPro"/>
</dbReference>
<keyword evidence="14 21" id="KW-0472">Membrane</keyword>
<dbReference type="InterPro" id="IPR023299">
    <property type="entry name" value="ATPase_P-typ_cyto_dom_N"/>
</dbReference>
<feature type="transmembrane region" description="Helical" evidence="21">
    <location>
        <begin position="27"/>
        <end position="49"/>
    </location>
</feature>
<dbReference type="InterPro" id="IPR036412">
    <property type="entry name" value="HAD-like_sf"/>
</dbReference>
<dbReference type="SUPFAM" id="SSF81653">
    <property type="entry name" value="Calcium ATPase, transduction domain A"/>
    <property type="match status" value="1"/>
</dbReference>
<feature type="compositionally biased region" description="Polar residues" evidence="20">
    <location>
        <begin position="1132"/>
        <end position="1143"/>
    </location>
</feature>
<dbReference type="EC" id="7.6.2.16" evidence="17"/>
<keyword evidence="9" id="KW-0967">Endosome</keyword>
<comment type="catalytic activity">
    <reaction evidence="15">
        <text>putrescine(out) + ATP + H2O = putrescine(in) + ADP + phosphate + H(+)</text>
        <dbReference type="Rhea" id="RHEA:29995"/>
        <dbReference type="ChEBI" id="CHEBI:15377"/>
        <dbReference type="ChEBI" id="CHEBI:15378"/>
        <dbReference type="ChEBI" id="CHEBI:30616"/>
        <dbReference type="ChEBI" id="CHEBI:43474"/>
        <dbReference type="ChEBI" id="CHEBI:326268"/>
        <dbReference type="ChEBI" id="CHEBI:456216"/>
        <dbReference type="EC" id="7.6.2.16"/>
    </reaction>
    <physiologicalReaction direction="left-to-right" evidence="15">
        <dbReference type="Rhea" id="RHEA:29996"/>
    </physiologicalReaction>
</comment>
<keyword evidence="8" id="KW-0547">Nucleotide-binding</keyword>
<evidence type="ECO:0000256" key="20">
    <source>
        <dbReference type="SAM" id="MobiDB-lite"/>
    </source>
</evidence>
<evidence type="ECO:0000256" key="6">
    <source>
        <dbReference type="ARBA" id="ARBA00022692"/>
    </source>
</evidence>
<organism evidence="24 25">
    <name type="scientific">Salmo trutta</name>
    <name type="common">Brown trout</name>
    <dbReference type="NCBI Taxonomy" id="8032"/>
    <lineage>
        <taxon>Eukaryota</taxon>
        <taxon>Metazoa</taxon>
        <taxon>Chordata</taxon>
        <taxon>Craniata</taxon>
        <taxon>Vertebrata</taxon>
        <taxon>Euteleostomi</taxon>
        <taxon>Actinopterygii</taxon>
        <taxon>Neopterygii</taxon>
        <taxon>Teleostei</taxon>
        <taxon>Protacanthopterygii</taxon>
        <taxon>Salmoniformes</taxon>
        <taxon>Salmonidae</taxon>
        <taxon>Salmoninae</taxon>
        <taxon>Salmo</taxon>
    </lineage>
</organism>
<evidence type="ECO:0000256" key="13">
    <source>
        <dbReference type="ARBA" id="ARBA00022989"/>
    </source>
</evidence>
<dbReference type="NCBIfam" id="TIGR01657">
    <property type="entry name" value="P-ATPase-V"/>
    <property type="match status" value="1"/>
</dbReference>
<evidence type="ECO:0000256" key="8">
    <source>
        <dbReference type="ARBA" id="ARBA00022741"/>
    </source>
</evidence>
<feature type="transmembrane region" description="Helical" evidence="21">
    <location>
        <begin position="857"/>
        <end position="885"/>
    </location>
</feature>
<dbReference type="FunFam" id="2.70.150.10:FF:000017">
    <property type="entry name" value="Cation-transporting ATPase"/>
    <property type="match status" value="1"/>
</dbReference>
<keyword evidence="5" id="KW-0597">Phosphoprotein</keyword>
<feature type="transmembrane region" description="Helical" evidence="21">
    <location>
        <begin position="891"/>
        <end position="910"/>
    </location>
</feature>
<dbReference type="GO" id="GO:0006874">
    <property type="term" value="P:intracellular calcium ion homeostasis"/>
    <property type="evidence" value="ECO:0007669"/>
    <property type="project" value="TreeGrafter"/>
</dbReference>
<comment type="subcellular location">
    <subcellularLocation>
        <location evidence="3">Early endosome membrane</location>
        <topology evidence="3">Multi-pass membrane protein</topology>
    </subcellularLocation>
    <subcellularLocation>
        <location evidence="1">Late endosome membrane</location>
        <topology evidence="1">Multi-pass membrane protein</topology>
    </subcellularLocation>
    <subcellularLocation>
        <location evidence="2">Recycling endosome membrane</location>
        <topology evidence="2">Multi-pass membrane protein</topology>
    </subcellularLocation>
</comment>
<feature type="region of interest" description="Disordered" evidence="20">
    <location>
        <begin position="1109"/>
        <end position="1143"/>
    </location>
</feature>
<dbReference type="PROSITE" id="PS00154">
    <property type="entry name" value="ATPASE_E1_E2"/>
    <property type="match status" value="1"/>
</dbReference>
<evidence type="ECO:0000256" key="1">
    <source>
        <dbReference type="ARBA" id="ARBA00004107"/>
    </source>
</evidence>
<dbReference type="PANTHER" id="PTHR45630:SF12">
    <property type="entry name" value="POLYAMINE-TRANSPORTING ATPASE 13A3"/>
    <property type="match status" value="1"/>
</dbReference>
<evidence type="ECO:0000256" key="5">
    <source>
        <dbReference type="ARBA" id="ARBA00022553"/>
    </source>
</evidence>
<dbReference type="SUPFAM" id="SSF81660">
    <property type="entry name" value="Metal cation-transporting ATPase, ATP-binding domain N"/>
    <property type="match status" value="1"/>
</dbReference>
<dbReference type="Gene3D" id="3.40.1110.10">
    <property type="entry name" value="Calcium-transporting ATPase, cytoplasmic domain N"/>
    <property type="match status" value="1"/>
</dbReference>
<feature type="transmembrane region" description="Helical" evidence="21">
    <location>
        <begin position="351"/>
        <end position="370"/>
    </location>
</feature>
<dbReference type="FunFam" id="3.40.1110.10:FF:000026">
    <property type="entry name" value="Cation-transporting ATPase"/>
    <property type="match status" value="1"/>
</dbReference>
<dbReference type="SUPFAM" id="SSF81665">
    <property type="entry name" value="Calcium ATPase, transmembrane domain M"/>
    <property type="match status" value="1"/>
</dbReference>
<keyword evidence="12" id="KW-1278">Translocase</keyword>
<dbReference type="AlphaFoldDB" id="A0A673YK59"/>
<dbReference type="GO" id="GO:0015662">
    <property type="term" value="F:P-type ion transporter activity"/>
    <property type="evidence" value="ECO:0007669"/>
    <property type="project" value="InterPro"/>
</dbReference>
<dbReference type="InterPro" id="IPR008250">
    <property type="entry name" value="ATPase_P-typ_transduc_dom_A_sf"/>
</dbReference>
<dbReference type="InterPro" id="IPR047819">
    <property type="entry name" value="P5A-ATPase_N"/>
</dbReference>
<dbReference type="InterPro" id="IPR023298">
    <property type="entry name" value="ATPase_P-typ_TM_dom_sf"/>
</dbReference>
<dbReference type="GO" id="GO:0046872">
    <property type="term" value="F:metal ion binding"/>
    <property type="evidence" value="ECO:0007669"/>
    <property type="project" value="UniProtKB-KW"/>
</dbReference>
<dbReference type="Ensembl" id="ENSSTUT00000036189.1">
    <property type="protein sequence ID" value="ENSSTUP00000034635.1"/>
    <property type="gene ID" value="ENSSTUG00000014493.1"/>
</dbReference>
<dbReference type="CDD" id="cd07542">
    <property type="entry name" value="P-type_ATPase_cation"/>
    <property type="match status" value="1"/>
</dbReference>
<dbReference type="SFLD" id="SFLDS00003">
    <property type="entry name" value="Haloacid_Dehalogenase"/>
    <property type="match status" value="1"/>
</dbReference>
<dbReference type="InterPro" id="IPR023214">
    <property type="entry name" value="HAD_sf"/>
</dbReference>
<evidence type="ECO:0000256" key="18">
    <source>
        <dbReference type="ARBA" id="ARBA00074226"/>
    </source>
</evidence>
<dbReference type="Pfam" id="PF12409">
    <property type="entry name" value="P5-ATPase"/>
    <property type="match status" value="1"/>
</dbReference>
<evidence type="ECO:0000313" key="25">
    <source>
        <dbReference type="Proteomes" id="UP000472277"/>
    </source>
</evidence>
<dbReference type="Gene3D" id="3.40.50.1000">
    <property type="entry name" value="HAD superfamily/HAD-like"/>
    <property type="match status" value="1"/>
</dbReference>
<dbReference type="PANTHER" id="PTHR45630">
    <property type="entry name" value="CATION-TRANSPORTING ATPASE-RELATED"/>
    <property type="match status" value="1"/>
</dbReference>
<dbReference type="FunFam" id="1.20.1110.10:FF:000023">
    <property type="entry name" value="Cation-transporting ATPase"/>
    <property type="match status" value="1"/>
</dbReference>
<evidence type="ECO:0000256" key="2">
    <source>
        <dbReference type="ARBA" id="ARBA00004195"/>
    </source>
</evidence>
<dbReference type="GO" id="GO:0031901">
    <property type="term" value="C:early endosome membrane"/>
    <property type="evidence" value="ECO:0007669"/>
    <property type="project" value="UniProtKB-SubCell"/>
</dbReference>
<evidence type="ECO:0000259" key="23">
    <source>
        <dbReference type="Pfam" id="PF12409"/>
    </source>
</evidence>
<dbReference type="FunFam" id="3.40.50.1000:FF:000045">
    <property type="entry name" value="Cation-transporting ATPase"/>
    <property type="match status" value="1"/>
</dbReference>
<reference evidence="24" key="1">
    <citation type="submission" date="2025-08" db="UniProtKB">
        <authorList>
            <consortium name="Ensembl"/>
        </authorList>
    </citation>
    <scope>IDENTIFICATION</scope>
</reference>
<evidence type="ECO:0000259" key="22">
    <source>
        <dbReference type="Pfam" id="PF00122"/>
    </source>
</evidence>
<comment type="similarity">
    <text evidence="4">Belongs to the cation transport ATPase (P-type) (TC 3.A.3) family. Type V subfamily.</text>
</comment>
<dbReference type="InterPro" id="IPR044492">
    <property type="entry name" value="P_typ_ATPase_HD_dom"/>
</dbReference>
<dbReference type="InterPro" id="IPR047821">
    <property type="entry name" value="P5B-type_ATPase"/>
</dbReference>
<dbReference type="GeneTree" id="ENSGT00940000155941"/>
<keyword evidence="10" id="KW-0067">ATP-binding</keyword>
<evidence type="ECO:0000256" key="12">
    <source>
        <dbReference type="ARBA" id="ARBA00022967"/>
    </source>
</evidence>
<dbReference type="SFLD" id="SFLDF00027">
    <property type="entry name" value="p-type_atpase"/>
    <property type="match status" value="1"/>
</dbReference>
<evidence type="ECO:0000256" key="3">
    <source>
        <dbReference type="ARBA" id="ARBA00004520"/>
    </source>
</evidence>
<dbReference type="GO" id="GO:0005524">
    <property type="term" value="F:ATP binding"/>
    <property type="evidence" value="ECO:0007669"/>
    <property type="project" value="UniProtKB-KW"/>
</dbReference>
<evidence type="ECO:0000256" key="21">
    <source>
        <dbReference type="SAM" id="Phobius"/>
    </source>
</evidence>
<dbReference type="GO" id="GO:0015594">
    <property type="term" value="F:ABC-type putrescine transporter activity"/>
    <property type="evidence" value="ECO:0007669"/>
    <property type="project" value="UniProtKB-EC"/>
</dbReference>
<evidence type="ECO:0000256" key="17">
    <source>
        <dbReference type="ARBA" id="ARBA00066779"/>
    </source>
</evidence>
<evidence type="ECO:0000313" key="24">
    <source>
        <dbReference type="Ensembl" id="ENSSTUP00000034635.1"/>
    </source>
</evidence>
<dbReference type="Proteomes" id="UP000472277">
    <property type="component" value="Chromosome 17"/>
</dbReference>
<keyword evidence="25" id="KW-1185">Reference proteome</keyword>
<proteinExistence type="inferred from homology"/>
<dbReference type="SUPFAM" id="SSF56784">
    <property type="entry name" value="HAD-like"/>
    <property type="match status" value="1"/>
</dbReference>
<feature type="transmembrane region" description="Helical" evidence="21">
    <location>
        <begin position="390"/>
        <end position="410"/>
    </location>
</feature>
<accession>A0A673YK59</accession>
<dbReference type="Gene3D" id="2.70.150.10">
    <property type="entry name" value="Calcium-transporting ATPase, cytoplasmic transduction domain A"/>
    <property type="match status" value="1"/>
</dbReference>
<keyword evidence="6 21" id="KW-0812">Transmembrane</keyword>
<dbReference type="InterPro" id="IPR059000">
    <property type="entry name" value="ATPase_P-type_domA"/>
</dbReference>
<dbReference type="InterPro" id="IPR018303">
    <property type="entry name" value="ATPase_P-typ_P_site"/>
</dbReference>
<evidence type="ECO:0000256" key="10">
    <source>
        <dbReference type="ARBA" id="ARBA00022840"/>
    </source>
</evidence>
<evidence type="ECO:0000256" key="16">
    <source>
        <dbReference type="ARBA" id="ARBA00053935"/>
    </source>
</evidence>
<evidence type="ECO:0000256" key="9">
    <source>
        <dbReference type="ARBA" id="ARBA00022753"/>
    </source>
</evidence>
<reference evidence="24" key="2">
    <citation type="submission" date="2025-09" db="UniProtKB">
        <authorList>
            <consortium name="Ensembl"/>
        </authorList>
    </citation>
    <scope>IDENTIFICATION</scope>
</reference>
<sequence>MEKEELKIVNKDEEDEMELQGYRVCRWRVAVVSLGVLCTGGFLLLLLYWMPEWCVKATCTRTTVREAEVVLLQSTVSQLYTFMVNEMGGKAQIKVIFDNILIFFSLQIRYFTLHSTKYYWNDEVQNFEVLTRLFFGVNEIAVKVPSVFKLLIKEVLNPFYIFQLFSVILWSADEYYYYAAAIVFMSVISIATSLYTIKKQYVTLHDMVSAHSIVRVSVCRANIEEALSTDLVPGDVMVIPSNGTIMPCDAVLVSGTCIVNESMLTGESVPVTKTNLPNPGEGDKEGDVAYSMEEHKRHTLFCGTHVIQTRFYSGELVKAVVVRTGFSTAKGQLVRSILYPKPTDFKLYRDAYLFLLCLVAIAGIGFVYSIVLSVMNKVPAKTIIIESLDIITITVPPALPAAMTAGIVYAQRRLKRIGIFCISPQRINICGQLNLVCFDKTGTLTEDGLDLWGVQRVEKGTFHLSEENAYKDTLVKSQFVACMATCHSLTNIDGKLSGDPLDLKMFEATGWILEEATEEETSLHNRIMPTVVRPPKQLMPPEPVMSPEQDMELYELSSAYEIGIVRQFPFSSALQRMCVVARLLGEKRMDAYLKGAPEVVASLCKKDTVPEDFAEVLEDYTKQGFRVIALAHRRLESKLTWHKVQNVNRDQMEANMEFLGLIIMQNKLKAETSGVLQDLHRAHIRTVMVTGDNMLTAISVARDCGMIPPQDQVIIADALPPKDGQAAKITWRYADNPSKHVGKAPHLEDQYHFAMSGKSFAVITEHFQDLLQKLVLHGTVFARMAPDQKTELIEALQSVDYFVGMCGDGANDCGALKRAHGGISLSELEASVASPFTSRTPNISCVPSLIREGRAALITSFCVFKFMALYSIIQYISVTLLYSILSNLGDFQFLFIDIAIILLVVFTMSLNPAWKELVSRRPPSGLISGPLLFSVLTQILICLGFQTIAFLWVRHQAWYHIWTPQSDACNSSLRANLGPEHNSSEERDDHNIKNYENTSLFYVSSFQYLIVAIIFSKGKPFRQPSYKNCEDHYLHQFNAAVSVLVERMNGEILIVFFAVSFALFSLLLLCCFQGGFDLWGAKCLSWLCCRQRKVPKARYMHLAQELSVDPDWPPKPTTTTEAKPPLPGNPPENGSSYQIMADS</sequence>
<evidence type="ECO:0000256" key="11">
    <source>
        <dbReference type="ARBA" id="ARBA00022842"/>
    </source>
</evidence>